<feature type="non-terminal residue" evidence="2">
    <location>
        <position position="1"/>
    </location>
</feature>
<dbReference type="Gramene" id="C.cajan_04297.t">
    <property type="protein sequence ID" value="C.cajan_04297.t"/>
    <property type="gene ID" value="C.cajan_04297"/>
</dbReference>
<dbReference type="AlphaFoldDB" id="A0A151STF6"/>
<feature type="compositionally biased region" description="Basic and acidic residues" evidence="1">
    <location>
        <begin position="209"/>
        <end position="227"/>
    </location>
</feature>
<sequence>DSTLLRVQSPKPVEILSKKSPEKLRLPQPTDLDLETLRSKDEAVVVLVLVLVSLSCWRTMSFLREEPEQHLSLSFAEADGGGELSFLEDLEERLISGPEAEEGLVFLFFLARRKGRRVRRAEAEEEEGAASDLKEGEEEDEEGARMGRGKEEETSLPSFSWRQKAQIPPGLVLKGWSLHCIPSAMSLSSATPTPTPTATLPPPFIPSILKERERDEENKFNGESHRE</sequence>
<name>A0A151STF6_CAJCA</name>
<feature type="compositionally biased region" description="Basic and acidic residues" evidence="1">
    <location>
        <begin position="143"/>
        <end position="153"/>
    </location>
</feature>
<gene>
    <name evidence="2" type="ORF">KK1_004400</name>
</gene>
<accession>A0A151STF6</accession>
<protein>
    <submittedName>
        <fullName evidence="2">Uncharacterized protein</fullName>
    </submittedName>
</protein>
<evidence type="ECO:0000256" key="1">
    <source>
        <dbReference type="SAM" id="MobiDB-lite"/>
    </source>
</evidence>
<dbReference type="Proteomes" id="UP000075243">
    <property type="component" value="Chromosome 11"/>
</dbReference>
<feature type="region of interest" description="Disordered" evidence="1">
    <location>
        <begin position="120"/>
        <end position="159"/>
    </location>
</feature>
<reference evidence="2 3" key="1">
    <citation type="journal article" date="2012" name="Nat. Biotechnol.">
        <title>Draft genome sequence of pigeonpea (Cajanus cajan), an orphan legume crop of resource-poor farmers.</title>
        <authorList>
            <person name="Varshney R.K."/>
            <person name="Chen W."/>
            <person name="Li Y."/>
            <person name="Bharti A.K."/>
            <person name="Saxena R.K."/>
            <person name="Schlueter J.A."/>
            <person name="Donoghue M.T."/>
            <person name="Azam S."/>
            <person name="Fan G."/>
            <person name="Whaley A.M."/>
            <person name="Farmer A.D."/>
            <person name="Sheridan J."/>
            <person name="Iwata A."/>
            <person name="Tuteja R."/>
            <person name="Penmetsa R.V."/>
            <person name="Wu W."/>
            <person name="Upadhyaya H.D."/>
            <person name="Yang S.P."/>
            <person name="Shah T."/>
            <person name="Saxena K.B."/>
            <person name="Michael T."/>
            <person name="McCombie W.R."/>
            <person name="Yang B."/>
            <person name="Zhang G."/>
            <person name="Yang H."/>
            <person name="Wang J."/>
            <person name="Spillane C."/>
            <person name="Cook D.R."/>
            <person name="May G.D."/>
            <person name="Xu X."/>
            <person name="Jackson S.A."/>
        </authorList>
    </citation>
    <scope>NUCLEOTIDE SEQUENCE [LARGE SCALE GENOMIC DNA]</scope>
    <source>
        <strain evidence="3">cv. Asha</strain>
    </source>
</reference>
<keyword evidence="3" id="KW-1185">Reference proteome</keyword>
<dbReference type="EMBL" id="CM003613">
    <property type="protein sequence ID" value="KYP58110.1"/>
    <property type="molecule type" value="Genomic_DNA"/>
</dbReference>
<evidence type="ECO:0000313" key="2">
    <source>
        <dbReference type="EMBL" id="KYP58110.1"/>
    </source>
</evidence>
<feature type="region of interest" description="Disordered" evidence="1">
    <location>
        <begin position="185"/>
        <end position="227"/>
    </location>
</feature>
<feature type="compositionally biased region" description="Acidic residues" evidence="1">
    <location>
        <begin position="123"/>
        <end position="142"/>
    </location>
</feature>
<proteinExistence type="predicted"/>
<dbReference type="OMA" id="PSFSWRH"/>
<evidence type="ECO:0000313" key="3">
    <source>
        <dbReference type="Proteomes" id="UP000075243"/>
    </source>
</evidence>
<feature type="compositionally biased region" description="Pro residues" evidence="1">
    <location>
        <begin position="193"/>
        <end position="205"/>
    </location>
</feature>
<organism evidence="2 3">
    <name type="scientific">Cajanus cajan</name>
    <name type="common">Pigeon pea</name>
    <name type="synonym">Cajanus indicus</name>
    <dbReference type="NCBI Taxonomy" id="3821"/>
    <lineage>
        <taxon>Eukaryota</taxon>
        <taxon>Viridiplantae</taxon>
        <taxon>Streptophyta</taxon>
        <taxon>Embryophyta</taxon>
        <taxon>Tracheophyta</taxon>
        <taxon>Spermatophyta</taxon>
        <taxon>Magnoliopsida</taxon>
        <taxon>eudicotyledons</taxon>
        <taxon>Gunneridae</taxon>
        <taxon>Pentapetalae</taxon>
        <taxon>rosids</taxon>
        <taxon>fabids</taxon>
        <taxon>Fabales</taxon>
        <taxon>Fabaceae</taxon>
        <taxon>Papilionoideae</taxon>
        <taxon>50 kb inversion clade</taxon>
        <taxon>NPAAA clade</taxon>
        <taxon>indigoferoid/millettioid clade</taxon>
        <taxon>Phaseoleae</taxon>
        <taxon>Cajanus</taxon>
    </lineage>
</organism>